<evidence type="ECO:0000259" key="8">
    <source>
        <dbReference type="PROSITE" id="PS51781"/>
    </source>
</evidence>
<protein>
    <submittedName>
        <fullName evidence="10">C40 family peptidase</fullName>
    </submittedName>
</protein>
<dbReference type="SMART" id="SM00287">
    <property type="entry name" value="SH3b"/>
    <property type="match status" value="2"/>
</dbReference>
<keyword evidence="4" id="KW-0788">Thiol protease</keyword>
<evidence type="ECO:0000256" key="6">
    <source>
        <dbReference type="SAM" id="MobiDB-lite"/>
    </source>
</evidence>
<dbReference type="InterPro" id="IPR003646">
    <property type="entry name" value="SH3-like_bac-type"/>
</dbReference>
<dbReference type="EMBL" id="JACRTJ010000016">
    <property type="protein sequence ID" value="MBC8599049.1"/>
    <property type="molecule type" value="Genomic_DNA"/>
</dbReference>
<feature type="coiled-coil region" evidence="5">
    <location>
        <begin position="195"/>
        <end position="227"/>
    </location>
</feature>
<evidence type="ECO:0000313" key="11">
    <source>
        <dbReference type="Proteomes" id="UP000647491"/>
    </source>
</evidence>
<evidence type="ECO:0000256" key="2">
    <source>
        <dbReference type="ARBA" id="ARBA00022670"/>
    </source>
</evidence>
<evidence type="ECO:0000259" key="9">
    <source>
        <dbReference type="PROSITE" id="PS51935"/>
    </source>
</evidence>
<comment type="similarity">
    <text evidence="1">Belongs to the peptidase C40 family.</text>
</comment>
<feature type="chain" id="PRO_5046934917" evidence="7">
    <location>
        <begin position="26"/>
        <end position="456"/>
    </location>
</feature>
<dbReference type="InterPro" id="IPR051202">
    <property type="entry name" value="Peptidase_C40"/>
</dbReference>
<feature type="region of interest" description="Disordered" evidence="6">
    <location>
        <begin position="255"/>
        <end position="333"/>
    </location>
</feature>
<dbReference type="InterPro" id="IPR038765">
    <property type="entry name" value="Papain-like_cys_pep_sf"/>
</dbReference>
<feature type="domain" description="SH3b" evidence="8">
    <location>
        <begin position="48"/>
        <end position="115"/>
    </location>
</feature>
<feature type="signal peptide" evidence="7">
    <location>
        <begin position="1"/>
        <end position="25"/>
    </location>
</feature>
<feature type="domain" description="NlpC/P60" evidence="9">
    <location>
        <begin position="337"/>
        <end position="456"/>
    </location>
</feature>
<dbReference type="InterPro" id="IPR000064">
    <property type="entry name" value="NLP_P60_dom"/>
</dbReference>
<keyword evidence="5" id="KW-0175">Coiled coil</keyword>
<name>A0ABR7NT44_9FIRM</name>
<evidence type="ECO:0000256" key="7">
    <source>
        <dbReference type="SAM" id="SignalP"/>
    </source>
</evidence>
<dbReference type="RefSeq" id="WP_262427453.1">
    <property type="nucleotide sequence ID" value="NZ_JACRTJ010000016.1"/>
</dbReference>
<evidence type="ECO:0000256" key="1">
    <source>
        <dbReference type="ARBA" id="ARBA00007074"/>
    </source>
</evidence>
<keyword evidence="3" id="KW-0378">Hydrolase</keyword>
<comment type="caution">
    <text evidence="10">The sequence shown here is derived from an EMBL/GenBank/DDBJ whole genome shotgun (WGS) entry which is preliminary data.</text>
</comment>
<dbReference type="Gene3D" id="2.30.30.40">
    <property type="entry name" value="SH3 Domains"/>
    <property type="match status" value="2"/>
</dbReference>
<evidence type="ECO:0000256" key="4">
    <source>
        <dbReference type="ARBA" id="ARBA00022807"/>
    </source>
</evidence>
<gene>
    <name evidence="10" type="ORF">H8708_07370</name>
</gene>
<keyword evidence="11" id="KW-1185">Reference proteome</keyword>
<dbReference type="PANTHER" id="PTHR47053:SF1">
    <property type="entry name" value="MUREIN DD-ENDOPEPTIDASE MEPH-RELATED"/>
    <property type="match status" value="1"/>
</dbReference>
<dbReference type="PROSITE" id="PS51935">
    <property type="entry name" value="NLPC_P60"/>
    <property type="match status" value="1"/>
</dbReference>
<evidence type="ECO:0000313" key="10">
    <source>
        <dbReference type="EMBL" id="MBC8599049.1"/>
    </source>
</evidence>
<dbReference type="PANTHER" id="PTHR47053">
    <property type="entry name" value="MUREIN DD-ENDOPEPTIDASE MEPH-RELATED"/>
    <property type="match status" value="1"/>
</dbReference>
<keyword evidence="7" id="KW-0732">Signal</keyword>
<evidence type="ECO:0000256" key="5">
    <source>
        <dbReference type="SAM" id="Coils"/>
    </source>
</evidence>
<dbReference type="PROSITE" id="PS51781">
    <property type="entry name" value="SH3B"/>
    <property type="match status" value="1"/>
</dbReference>
<dbReference type="SUPFAM" id="SSF54001">
    <property type="entry name" value="Cysteine proteinases"/>
    <property type="match status" value="1"/>
</dbReference>
<reference evidence="10 11" key="1">
    <citation type="submission" date="2020-08" db="EMBL/GenBank/DDBJ databases">
        <title>Genome public.</title>
        <authorList>
            <person name="Liu C."/>
            <person name="Sun Q."/>
        </authorList>
    </citation>
    <scope>NUCLEOTIDE SEQUENCE [LARGE SCALE GENOMIC DNA]</scope>
    <source>
        <strain evidence="10 11">BX10</strain>
    </source>
</reference>
<dbReference type="Pfam" id="PF00877">
    <property type="entry name" value="NLPC_P60"/>
    <property type="match status" value="1"/>
</dbReference>
<sequence>MKNRKIILTVGCALALMLAPATVYADTAAQTSPRLGIPVVGSNGEAYANVAISRVSNYVNVRTEPNTSSGIVGKIYNNCAATILKTVDGEGGAWYQIQSGSVNGYIKAEYFITGAEAEKVAKQVGTVYAAINTDTLRLREEPNTTSATLTLLSRDAEYIATKEEGDFVQIQVDYELSGYVHKDYITQRVEFDQAVSVEEEKKKKEETEKLQKEAQEAIAAMEQLRKEEGVQNGGTVISPEISSSEIGFIQANPNEEPVSQNAMKPAEGQNTGVGSQSGPGGSGSSGNAGGSGTNSPDGGAGSGNSGTIGSQSGPGGDTDVSQEILAPSGPGSAELASATRTAIVAYAKQFLGNPYVYGGTSLTEGADCSGFTMKIFEHFGISTGRSSRDQAAKGKEIPIDSVQPGDLLFYASGDYINHVALYIGGGQIIHASTPKNGIMITTAYYRTPYKAVTFLN</sequence>
<feature type="compositionally biased region" description="Gly residues" evidence="6">
    <location>
        <begin position="275"/>
        <end position="316"/>
    </location>
</feature>
<dbReference type="Pfam" id="PF08239">
    <property type="entry name" value="SH3_3"/>
    <property type="match status" value="2"/>
</dbReference>
<keyword evidence="2" id="KW-0645">Protease</keyword>
<organism evidence="10 11">
    <name type="scientific">Enterocloster hominis</name>
    <name type="common">ex Liu et al. 2021</name>
    <dbReference type="NCBI Taxonomy" id="2763663"/>
    <lineage>
        <taxon>Bacteria</taxon>
        <taxon>Bacillati</taxon>
        <taxon>Bacillota</taxon>
        <taxon>Clostridia</taxon>
        <taxon>Lachnospirales</taxon>
        <taxon>Lachnospiraceae</taxon>
        <taxon>Enterocloster</taxon>
    </lineage>
</organism>
<accession>A0ABR7NT44</accession>
<proteinExistence type="inferred from homology"/>
<dbReference type="Proteomes" id="UP000647491">
    <property type="component" value="Unassembled WGS sequence"/>
</dbReference>
<dbReference type="Gene3D" id="3.90.1720.10">
    <property type="entry name" value="endopeptidase domain like (from Nostoc punctiforme)"/>
    <property type="match status" value="1"/>
</dbReference>
<evidence type="ECO:0000256" key="3">
    <source>
        <dbReference type="ARBA" id="ARBA00022801"/>
    </source>
</evidence>